<dbReference type="SUPFAM" id="SSF49785">
    <property type="entry name" value="Galactose-binding domain-like"/>
    <property type="match status" value="1"/>
</dbReference>
<feature type="domain" description="Protein kinase" evidence="3">
    <location>
        <begin position="20"/>
        <end position="283"/>
    </location>
</feature>
<evidence type="ECO:0000259" key="3">
    <source>
        <dbReference type="PROSITE" id="PS50011"/>
    </source>
</evidence>
<dbReference type="CDD" id="cd13973">
    <property type="entry name" value="PK_MviN-like"/>
    <property type="match status" value="1"/>
</dbReference>
<dbReference type="InterPro" id="IPR000719">
    <property type="entry name" value="Prot_kinase_dom"/>
</dbReference>
<dbReference type="GO" id="GO:0004672">
    <property type="term" value="F:protein kinase activity"/>
    <property type="evidence" value="ECO:0007669"/>
    <property type="project" value="InterPro"/>
</dbReference>
<dbReference type="PROSITE" id="PS50011">
    <property type="entry name" value="PROTEIN_KINASE_DOM"/>
    <property type="match status" value="1"/>
</dbReference>
<dbReference type="SUPFAM" id="SSF56112">
    <property type="entry name" value="Protein kinase-like (PK-like)"/>
    <property type="match status" value="1"/>
</dbReference>
<dbReference type="AlphaFoldDB" id="A0A852Z7C9"/>
<organism evidence="4 5">
    <name type="scientific">Actinopolymorpha rutila</name>
    <dbReference type="NCBI Taxonomy" id="446787"/>
    <lineage>
        <taxon>Bacteria</taxon>
        <taxon>Bacillati</taxon>
        <taxon>Actinomycetota</taxon>
        <taxon>Actinomycetes</taxon>
        <taxon>Propionibacteriales</taxon>
        <taxon>Actinopolymorphaceae</taxon>
        <taxon>Actinopolymorpha</taxon>
    </lineage>
</organism>
<dbReference type="Gene3D" id="3.30.200.20">
    <property type="entry name" value="Phosphorylase Kinase, domain 1"/>
    <property type="match status" value="1"/>
</dbReference>
<feature type="region of interest" description="Disordered" evidence="2">
    <location>
        <begin position="411"/>
        <end position="458"/>
    </location>
</feature>
<protein>
    <submittedName>
        <fullName evidence="4">Putative peptidoglycan lipid II flippase</fullName>
    </submittedName>
</protein>
<dbReference type="Gene3D" id="2.60.120.260">
    <property type="entry name" value="Galactose-binding domain-like"/>
    <property type="match status" value="1"/>
</dbReference>
<dbReference type="RefSeq" id="WP_179785571.1">
    <property type="nucleotide sequence ID" value="NZ_BAAARR010000012.1"/>
</dbReference>
<feature type="compositionally biased region" description="Low complexity" evidence="2">
    <location>
        <begin position="411"/>
        <end position="423"/>
    </location>
</feature>
<feature type="region of interest" description="Disordered" evidence="2">
    <location>
        <begin position="269"/>
        <end position="374"/>
    </location>
</feature>
<gene>
    <name evidence="4" type="ORF">F4554_000156</name>
</gene>
<dbReference type="InterPro" id="IPR011009">
    <property type="entry name" value="Kinase-like_dom_sf"/>
</dbReference>
<dbReference type="InterPro" id="IPR008979">
    <property type="entry name" value="Galactose-bd-like_sf"/>
</dbReference>
<comment type="caution">
    <text evidence="4">The sequence shown here is derived from an EMBL/GenBank/DDBJ whole genome shotgun (WGS) entry which is preliminary data.</text>
</comment>
<keyword evidence="5" id="KW-1185">Reference proteome</keyword>
<dbReference type="GO" id="GO:0005524">
    <property type="term" value="F:ATP binding"/>
    <property type="evidence" value="ECO:0007669"/>
    <property type="project" value="InterPro"/>
</dbReference>
<evidence type="ECO:0000313" key="4">
    <source>
        <dbReference type="EMBL" id="NYH87518.1"/>
    </source>
</evidence>
<evidence type="ECO:0000256" key="2">
    <source>
        <dbReference type="SAM" id="MobiDB-lite"/>
    </source>
</evidence>
<keyword evidence="1" id="KW-0675">Receptor</keyword>
<dbReference type="Proteomes" id="UP000579605">
    <property type="component" value="Unassembled WGS sequence"/>
</dbReference>
<dbReference type="EMBL" id="JACBZH010000001">
    <property type="protein sequence ID" value="NYH87518.1"/>
    <property type="molecule type" value="Genomic_DNA"/>
</dbReference>
<sequence length="586" mass="61807">MHPTDVDPGVTLAGRYRVAELLAETPGDGGVAQTWRAIDEVLSRSVVVHVLAADDPRVDHLLEASRRAATAADVRFIRVLDALRDDGVAYVVREWVAGRSLGALLADGPLPPQQAGLLVREVSEAIARAHDQGLSHDRLDPDSVVVTDTGSIKIVGLATQAALSGARTDEETGTDPQREDAVGIGRLLYAALTARWPAGPRSGLNAAPRAADGSLLSPRQCRAGVPRTLDEITERILDEHPRHGDPLTTPQQIAAALTEVVGMTPIEGVLPPASMSGGGHDPGHHAGGHGAPNYADAPTQVGVPPVGATRGDLNGRAQGHTQHGGGGGDLGDQTQRVPPADMSRMSHEAMHPRGNYAPPHPPAQAPHHYPQQEREQRPRWWRIAAALVALLVLAGAGLLGWQLMSTAFDNPGPSTTPSASDTPTPDKTKTPAAGSPIRITGAKDFDPPPGGNGEEHPEDVAKAYDGDQATMWTTMSYRNNPQLGGLKPGVGVWFDLGKPVDVGRVELSLRSGGTDVQLRAAPEGASSAPASIDDWQQIAKQDGADGEVTLRPDKPVHTRFLLVWLTKLPPDGSEYRGGIAEIVVRR</sequence>
<reference evidence="4 5" key="1">
    <citation type="submission" date="2020-07" db="EMBL/GenBank/DDBJ databases">
        <title>Sequencing the genomes of 1000 actinobacteria strains.</title>
        <authorList>
            <person name="Klenk H.-P."/>
        </authorList>
    </citation>
    <scope>NUCLEOTIDE SEQUENCE [LARGE SCALE GENOMIC DNA]</scope>
    <source>
        <strain evidence="4 5">DSM 18448</strain>
    </source>
</reference>
<dbReference type="Gene3D" id="1.10.510.10">
    <property type="entry name" value="Transferase(Phosphotransferase) domain 1"/>
    <property type="match status" value="1"/>
</dbReference>
<evidence type="ECO:0000256" key="1">
    <source>
        <dbReference type="ARBA" id="ARBA00023170"/>
    </source>
</evidence>
<proteinExistence type="predicted"/>
<accession>A0A852Z7C9</accession>
<evidence type="ECO:0000313" key="5">
    <source>
        <dbReference type="Proteomes" id="UP000579605"/>
    </source>
</evidence>
<name>A0A852Z7C9_9ACTN</name>